<evidence type="ECO:0000256" key="1">
    <source>
        <dbReference type="ARBA" id="ARBA00007317"/>
    </source>
</evidence>
<evidence type="ECO:0000313" key="7">
    <source>
        <dbReference type="EMBL" id="EEY22642.1"/>
    </source>
</evidence>
<dbReference type="InterPro" id="IPR036625">
    <property type="entry name" value="E3-bd_dom_sf"/>
</dbReference>
<feature type="compositionally biased region" description="Low complexity" evidence="4">
    <location>
        <begin position="283"/>
        <end position="299"/>
    </location>
</feature>
<evidence type="ECO:0000256" key="4">
    <source>
        <dbReference type="SAM" id="MobiDB-lite"/>
    </source>
</evidence>
<evidence type="ECO:0000259" key="5">
    <source>
        <dbReference type="PROSITE" id="PS50968"/>
    </source>
</evidence>
<dbReference type="PANTHER" id="PTHR23151:SF82">
    <property type="entry name" value="PYRUVATE DEHYDROGENASE COMPLEX PROTEIN X COMPONENT, MITOCHONDRIAL"/>
    <property type="match status" value="1"/>
</dbReference>
<dbReference type="OrthoDB" id="202158at2759"/>
<dbReference type="Pfam" id="PF02817">
    <property type="entry name" value="E3_binding"/>
    <property type="match status" value="1"/>
</dbReference>
<dbReference type="FunFam" id="2.40.50.100:FF:000010">
    <property type="entry name" value="Acetyltransferase component of pyruvate dehydrogenase complex"/>
    <property type="match status" value="1"/>
</dbReference>
<dbReference type="SUPFAM" id="SSF51230">
    <property type="entry name" value="Single hybrid motif"/>
    <property type="match status" value="1"/>
</dbReference>
<dbReference type="Pfam" id="PF00364">
    <property type="entry name" value="Biotin_lipoyl"/>
    <property type="match status" value="1"/>
</dbReference>
<gene>
    <name evidence="7" type="ORF">VDBG_08752</name>
</gene>
<dbReference type="InterPro" id="IPR004167">
    <property type="entry name" value="PSBD"/>
</dbReference>
<dbReference type="HOGENOM" id="CLU_550048_0_0_1"/>
<dbReference type="Gene3D" id="4.10.320.10">
    <property type="entry name" value="E3-binding domain"/>
    <property type="match status" value="1"/>
</dbReference>
<keyword evidence="7" id="KW-0670">Pyruvate</keyword>
<dbReference type="PROSITE" id="PS51826">
    <property type="entry name" value="PSBD"/>
    <property type="match status" value="1"/>
</dbReference>
<dbReference type="KEGG" id="val:VDBG_08752"/>
<dbReference type="Gene3D" id="2.40.50.100">
    <property type="match status" value="1"/>
</dbReference>
<dbReference type="SUPFAM" id="SSF47005">
    <property type="entry name" value="Peripheral subunit-binding domain of 2-oxo acid dehydrogenase complex"/>
    <property type="match status" value="1"/>
</dbReference>
<dbReference type="CDD" id="cd06849">
    <property type="entry name" value="lipoyl_domain"/>
    <property type="match status" value="1"/>
</dbReference>
<dbReference type="GO" id="GO:0045254">
    <property type="term" value="C:pyruvate dehydrogenase complex"/>
    <property type="evidence" value="ECO:0007669"/>
    <property type="project" value="InterPro"/>
</dbReference>
<organism evidence="8">
    <name type="scientific">Verticillium alfalfae (strain VaMs.102 / ATCC MYA-4576 / FGSC 10136)</name>
    <name type="common">Verticillium wilt of alfalfa</name>
    <name type="synonym">Verticillium albo-atrum</name>
    <dbReference type="NCBI Taxonomy" id="526221"/>
    <lineage>
        <taxon>Eukaryota</taxon>
        <taxon>Fungi</taxon>
        <taxon>Dikarya</taxon>
        <taxon>Ascomycota</taxon>
        <taxon>Pezizomycotina</taxon>
        <taxon>Sordariomycetes</taxon>
        <taxon>Hypocreomycetidae</taxon>
        <taxon>Glomerellales</taxon>
        <taxon>Plectosphaerellaceae</taxon>
        <taxon>Verticillium</taxon>
    </lineage>
</organism>
<feature type="compositionally biased region" description="Basic and acidic residues" evidence="4">
    <location>
        <begin position="135"/>
        <end position="168"/>
    </location>
</feature>
<dbReference type="InterPro" id="IPR045257">
    <property type="entry name" value="E2/Pdx1"/>
</dbReference>
<dbReference type="InterPro" id="IPR011053">
    <property type="entry name" value="Single_hybrid_motif"/>
</dbReference>
<keyword evidence="2" id="KW-0450">Lipoyl</keyword>
<dbReference type="GeneID" id="9534344"/>
<keyword evidence="8" id="KW-1185">Reference proteome</keyword>
<feature type="compositionally biased region" description="Low complexity" evidence="4">
    <location>
        <begin position="343"/>
        <end position="352"/>
    </location>
</feature>
<evidence type="ECO:0000256" key="2">
    <source>
        <dbReference type="ARBA" id="ARBA00022823"/>
    </source>
</evidence>
<name>C9SV27_VERA1</name>
<dbReference type="GO" id="GO:0006086">
    <property type="term" value="P:pyruvate decarboxylation to acetyl-CoA"/>
    <property type="evidence" value="ECO:0007669"/>
    <property type="project" value="InterPro"/>
</dbReference>
<dbReference type="OMA" id="NIRHHAP"/>
<feature type="region of interest" description="Disordered" evidence="4">
    <location>
        <begin position="120"/>
        <end position="170"/>
    </location>
</feature>
<reference evidence="8" key="1">
    <citation type="journal article" date="2011" name="PLoS Pathog.">
        <title>Comparative genomics yields insights into niche adaptation of plant vascular wilt pathogens.</title>
        <authorList>
            <person name="Klosterman S.J."/>
            <person name="Subbarao K.V."/>
            <person name="Kang S."/>
            <person name="Veronese P."/>
            <person name="Gold S.E."/>
            <person name="Thomma B.P.H.J."/>
            <person name="Chen Z."/>
            <person name="Henrissat B."/>
            <person name="Lee Y.-H."/>
            <person name="Park J."/>
            <person name="Garcia-Pedrajas M.D."/>
            <person name="Barbara D.J."/>
            <person name="Anchieta A."/>
            <person name="de Jonge R."/>
            <person name="Santhanam P."/>
            <person name="Maruthachalam K."/>
            <person name="Atallah Z."/>
            <person name="Amyotte S.G."/>
            <person name="Paz Z."/>
            <person name="Inderbitzin P."/>
            <person name="Hayes R.J."/>
            <person name="Heiman D.I."/>
            <person name="Young S."/>
            <person name="Zeng Q."/>
            <person name="Engels R."/>
            <person name="Galagan J."/>
            <person name="Cuomo C.A."/>
            <person name="Dobinson K.F."/>
            <person name="Ma L.-J."/>
        </authorList>
    </citation>
    <scope>NUCLEOTIDE SEQUENCE [LARGE SCALE GENOMIC DNA]</scope>
    <source>
        <strain evidence="8">VaMs.102 / ATCC MYA-4576 / FGSC 10136</strain>
    </source>
</reference>
<comment type="similarity">
    <text evidence="1">Belongs to the 2-oxoacid dehydrogenase family.</text>
</comment>
<feature type="compositionally biased region" description="Low complexity" evidence="4">
    <location>
        <begin position="361"/>
        <end position="377"/>
    </location>
</feature>
<dbReference type="eggNOG" id="KOG0557">
    <property type="taxonomic scope" value="Eukaryota"/>
</dbReference>
<dbReference type="GO" id="GO:0004742">
    <property type="term" value="F:dihydrolipoyllysine-residue acetyltransferase activity"/>
    <property type="evidence" value="ECO:0007669"/>
    <property type="project" value="TreeGrafter"/>
</dbReference>
<dbReference type="EMBL" id="DS985226">
    <property type="protein sequence ID" value="EEY22642.1"/>
    <property type="molecule type" value="Genomic_DNA"/>
</dbReference>
<dbReference type="PROSITE" id="PS50968">
    <property type="entry name" value="BIOTINYL_LIPOYL"/>
    <property type="match status" value="1"/>
</dbReference>
<dbReference type="STRING" id="526221.C9SV27"/>
<dbReference type="PROSITE" id="PS00189">
    <property type="entry name" value="LIPOYL"/>
    <property type="match status" value="1"/>
</dbReference>
<feature type="region of interest" description="Disordered" evidence="4">
    <location>
        <begin position="245"/>
        <end position="427"/>
    </location>
</feature>
<proteinExistence type="inferred from homology"/>
<sequence>MASLATACRLSARIVRRAPAETAIRGFRSSARCAAAQNFTMPALSPTMTEGNIATWKVKEGDSFAAGDVLLEIETDKATMDVEAQDDGIVFKIMSGDGSKAVQVGTRIAVLAEAGDDVSQLEVPADESAASKTPQPEEKKKEEKLEANADEQDRRGSPAEKNTADGKVHKQKYPLLPSVQSLVHQHGIDADTLSSITPTGPQGRLLKGDILAHLGTINRDTPAKITERFAKLSVLHLSNIKVAEKAPNATPNTGPKPVPEPAAPAPPAKTQVALPSPWPTSLRPSAASRTPSASSCPSRPSSPAPPTSPTTTCPRPRASPPPPTSSTRSSASTPSASPPTPPAASTCRKSPPCLSPPSSRPAPRAASPTSSTCSPAAAAPPAPRSPPSLPPPRGRASTRPGGTYSPSSCREVTRSAPPSSWRGSRSYSRTSRDAWCCEESGGRAGLRGDGLLMKMSVLLPIEQIHEEVFLVWLSFHVPAAMSQTNQTVSTCATPAC</sequence>
<evidence type="ECO:0000256" key="3">
    <source>
        <dbReference type="ARBA" id="ARBA00022946"/>
    </source>
</evidence>
<feature type="compositionally biased region" description="Pro residues" evidence="4">
    <location>
        <begin position="254"/>
        <end position="267"/>
    </location>
</feature>
<dbReference type="Proteomes" id="UP000008698">
    <property type="component" value="Unassembled WGS sequence"/>
</dbReference>
<feature type="domain" description="Peripheral subunit-binding (PSBD)" evidence="6">
    <location>
        <begin position="174"/>
        <end position="214"/>
    </location>
</feature>
<accession>C9SV27</accession>
<dbReference type="RefSeq" id="XP_003000956.1">
    <property type="nucleotide sequence ID" value="XM_003000910.1"/>
</dbReference>
<dbReference type="InterPro" id="IPR000089">
    <property type="entry name" value="Biotin_lipoyl"/>
</dbReference>
<feature type="domain" description="Lipoyl-binding" evidence="5">
    <location>
        <begin position="36"/>
        <end position="112"/>
    </location>
</feature>
<keyword evidence="3" id="KW-0809">Transit peptide</keyword>
<dbReference type="AlphaFoldDB" id="C9SV27"/>
<feature type="compositionally biased region" description="Low complexity" evidence="4">
    <location>
        <begin position="325"/>
        <end position="335"/>
    </location>
</feature>
<feature type="compositionally biased region" description="Pro residues" evidence="4">
    <location>
        <begin position="378"/>
        <end position="393"/>
    </location>
</feature>
<dbReference type="InterPro" id="IPR003016">
    <property type="entry name" value="2-oxoA_DH_lipoyl-BS"/>
</dbReference>
<evidence type="ECO:0000259" key="6">
    <source>
        <dbReference type="PROSITE" id="PS51826"/>
    </source>
</evidence>
<evidence type="ECO:0000313" key="8">
    <source>
        <dbReference type="Proteomes" id="UP000008698"/>
    </source>
</evidence>
<protein>
    <submittedName>
        <fullName evidence="7">Pyruvate dehydrogenase protein X component</fullName>
    </submittedName>
</protein>
<feature type="compositionally biased region" description="Polar residues" evidence="4">
    <location>
        <begin position="404"/>
        <end position="427"/>
    </location>
</feature>
<dbReference type="PANTHER" id="PTHR23151">
    <property type="entry name" value="DIHYDROLIPOAMIDE ACETYL/SUCCINYL-TRANSFERASE-RELATED"/>
    <property type="match status" value="1"/>
</dbReference>